<dbReference type="AlphaFoldDB" id="A0A1Y2HJV4"/>
<evidence type="ECO:0000313" key="4">
    <source>
        <dbReference type="EMBL" id="ORZ34254.1"/>
    </source>
</evidence>
<accession>A0A1Y2HJV4</accession>
<feature type="compositionally biased region" description="Low complexity" evidence="2">
    <location>
        <begin position="32"/>
        <end position="44"/>
    </location>
</feature>
<evidence type="ECO:0000256" key="1">
    <source>
        <dbReference type="ARBA" id="ARBA00007989"/>
    </source>
</evidence>
<dbReference type="Gene3D" id="3.90.640.90">
    <property type="entry name" value="Anti-proliferative protein, N-terminal domain"/>
    <property type="match status" value="1"/>
</dbReference>
<dbReference type="InterPro" id="IPR036054">
    <property type="entry name" value="BTG-like_sf"/>
</dbReference>
<reference evidence="4 5" key="1">
    <citation type="submission" date="2016-07" db="EMBL/GenBank/DDBJ databases">
        <title>Pervasive Adenine N6-methylation of Active Genes in Fungi.</title>
        <authorList>
            <consortium name="DOE Joint Genome Institute"/>
            <person name="Mondo S.J."/>
            <person name="Dannebaum R.O."/>
            <person name="Kuo R.C."/>
            <person name="Labutti K."/>
            <person name="Haridas S."/>
            <person name="Kuo A."/>
            <person name="Salamov A."/>
            <person name="Ahrendt S.R."/>
            <person name="Lipzen A."/>
            <person name="Sullivan W."/>
            <person name="Andreopoulos W.B."/>
            <person name="Clum A."/>
            <person name="Lindquist E."/>
            <person name="Daum C."/>
            <person name="Ramamoorthy G.K."/>
            <person name="Gryganskyi A."/>
            <person name="Culley D."/>
            <person name="Magnuson J.K."/>
            <person name="James T.Y."/>
            <person name="O'Malley M.A."/>
            <person name="Stajich J.E."/>
            <person name="Spatafora J.W."/>
            <person name="Visel A."/>
            <person name="Grigoriev I.V."/>
        </authorList>
    </citation>
    <scope>NUCLEOTIDE SEQUENCE [LARGE SCALE GENOMIC DNA]</scope>
    <source>
        <strain evidence="4 5">PL171</strain>
    </source>
</reference>
<dbReference type="STRING" id="765915.A0A1Y2HJV4"/>
<proteinExistence type="inferred from homology"/>
<evidence type="ECO:0000256" key="2">
    <source>
        <dbReference type="SAM" id="MobiDB-lite"/>
    </source>
</evidence>
<dbReference type="InterPro" id="IPR002087">
    <property type="entry name" value="Anti_prolifrtn"/>
</dbReference>
<dbReference type="PANTHER" id="PTHR22978:SF22">
    <property type="entry name" value="BTG FAMILY PROTEIN"/>
    <property type="match status" value="1"/>
</dbReference>
<evidence type="ECO:0000313" key="5">
    <source>
        <dbReference type="Proteomes" id="UP000193411"/>
    </source>
</evidence>
<feature type="domain" description="Anti-proliferative protein" evidence="3">
    <location>
        <begin position="85"/>
        <end position="194"/>
    </location>
</feature>
<feature type="compositionally biased region" description="Low complexity" evidence="2">
    <location>
        <begin position="1"/>
        <end position="24"/>
    </location>
</feature>
<evidence type="ECO:0000259" key="3">
    <source>
        <dbReference type="Pfam" id="PF07742"/>
    </source>
</evidence>
<name>A0A1Y2HJV4_9FUNG</name>
<sequence length="264" mass="28425">MSTTLASPFESSSSSTVASSAAGSPDRSFLTGAGALAAGNNNNGPHATVPQRRRSSASSTASLAALASAATYTQQEVYSFLLVSKELAAAAEFVCQLLELGGLNDDILLNEFKTILVDLMAERFSEVWDIRAPKKGAGFRTLTHSPNLPKHHVDPILNQAFILCNIHPKHLPTLLPVSFSLTINPGLVAYTTSDVEGFQPVHLFEARPYLPPKHQEPVDHGAEIRQRAMRSLELGHGKLDEFDVDAYFGQQSGIPARRPSLAPQ</sequence>
<keyword evidence="5" id="KW-1185">Reference proteome</keyword>
<dbReference type="Pfam" id="PF07742">
    <property type="entry name" value="BTG"/>
    <property type="match status" value="1"/>
</dbReference>
<dbReference type="OrthoDB" id="19928at2759"/>
<organism evidence="4 5">
    <name type="scientific">Catenaria anguillulae PL171</name>
    <dbReference type="NCBI Taxonomy" id="765915"/>
    <lineage>
        <taxon>Eukaryota</taxon>
        <taxon>Fungi</taxon>
        <taxon>Fungi incertae sedis</taxon>
        <taxon>Blastocladiomycota</taxon>
        <taxon>Blastocladiomycetes</taxon>
        <taxon>Blastocladiales</taxon>
        <taxon>Catenariaceae</taxon>
        <taxon>Catenaria</taxon>
    </lineage>
</organism>
<protein>
    <recommendedName>
        <fullName evidence="3">Anti-proliferative protein domain-containing protein</fullName>
    </recommendedName>
</protein>
<dbReference type="GO" id="GO:0005737">
    <property type="term" value="C:cytoplasm"/>
    <property type="evidence" value="ECO:0007669"/>
    <property type="project" value="TreeGrafter"/>
</dbReference>
<dbReference type="PANTHER" id="PTHR22978">
    <property type="entry name" value="B-CELL TRANSLOCATION GENE"/>
    <property type="match status" value="1"/>
</dbReference>
<comment type="caution">
    <text evidence="4">The sequence shown here is derived from an EMBL/GenBank/DDBJ whole genome shotgun (WGS) entry which is preliminary data.</text>
</comment>
<comment type="similarity">
    <text evidence="1">Belongs to the BTG family.</text>
</comment>
<dbReference type="EMBL" id="MCFL01000030">
    <property type="protein sequence ID" value="ORZ34254.1"/>
    <property type="molecule type" value="Genomic_DNA"/>
</dbReference>
<feature type="region of interest" description="Disordered" evidence="2">
    <location>
        <begin position="1"/>
        <end position="55"/>
    </location>
</feature>
<dbReference type="InterPro" id="IPR033332">
    <property type="entry name" value="BTG"/>
</dbReference>
<dbReference type="Proteomes" id="UP000193411">
    <property type="component" value="Unassembled WGS sequence"/>
</dbReference>
<dbReference type="SUPFAM" id="SSF160696">
    <property type="entry name" value="BTG domain-like"/>
    <property type="match status" value="1"/>
</dbReference>
<gene>
    <name evidence="4" type="ORF">BCR44DRAFT_125147</name>
</gene>
<dbReference type="GO" id="GO:0005634">
    <property type="term" value="C:nucleus"/>
    <property type="evidence" value="ECO:0007669"/>
    <property type="project" value="TreeGrafter"/>
</dbReference>